<evidence type="ECO:0000313" key="1">
    <source>
        <dbReference type="EMBL" id="QEG24455.1"/>
    </source>
</evidence>
<proteinExistence type="predicted"/>
<dbReference type="STRING" id="980251.GCA_001642875_01194"/>
<dbReference type="EMBL" id="CP042912">
    <property type="protein sequence ID" value="QEG24455.1"/>
    <property type="molecule type" value="Genomic_DNA"/>
</dbReference>
<keyword evidence="2" id="KW-1185">Reference proteome</keyword>
<dbReference type="Proteomes" id="UP000322214">
    <property type="component" value="Chromosome"/>
</dbReference>
<sequence length="71" mass="8040">MFLVEETALTNWRFDALNASGEVPEFPKIVKGRPVRKPYARRNASMSVTTVPSVTSVIRLLRMQRFDSGVD</sequence>
<reference evidence="1 2" key="1">
    <citation type="submission" date="2019-08" db="EMBL/GenBank/DDBJ databases">
        <title>Deep-cultivation of Planctomycetes and their phenomic and genomic characterization uncovers novel biology.</title>
        <authorList>
            <person name="Wiegand S."/>
            <person name="Jogler M."/>
            <person name="Boedeker C."/>
            <person name="Pinto D."/>
            <person name="Vollmers J."/>
            <person name="Rivas-Marin E."/>
            <person name="Kohn T."/>
            <person name="Peeters S.H."/>
            <person name="Heuer A."/>
            <person name="Rast P."/>
            <person name="Oberbeckmann S."/>
            <person name="Bunk B."/>
            <person name="Jeske O."/>
            <person name="Meyerdierks A."/>
            <person name="Storesund J.E."/>
            <person name="Kallscheuer N."/>
            <person name="Luecker S."/>
            <person name="Lage O.M."/>
            <person name="Pohl T."/>
            <person name="Merkel B.J."/>
            <person name="Hornburger P."/>
            <person name="Mueller R.-W."/>
            <person name="Bruemmer F."/>
            <person name="Labrenz M."/>
            <person name="Spormann A.M."/>
            <person name="Op den Camp H."/>
            <person name="Overmann J."/>
            <person name="Amann R."/>
            <person name="Jetten M.S.M."/>
            <person name="Mascher T."/>
            <person name="Medema M.H."/>
            <person name="Devos D.P."/>
            <person name="Kaster A.-K."/>
            <person name="Ovreas L."/>
            <person name="Rohde M."/>
            <person name="Galperin M.Y."/>
            <person name="Jogler C."/>
        </authorList>
    </citation>
    <scope>NUCLEOTIDE SEQUENCE [LARGE SCALE GENOMIC DNA]</scope>
    <source>
        <strain evidence="1 2">FC18</strain>
    </source>
</reference>
<organism evidence="1 2">
    <name type="scientific">Mariniblastus fucicola</name>
    <dbReference type="NCBI Taxonomy" id="980251"/>
    <lineage>
        <taxon>Bacteria</taxon>
        <taxon>Pseudomonadati</taxon>
        <taxon>Planctomycetota</taxon>
        <taxon>Planctomycetia</taxon>
        <taxon>Pirellulales</taxon>
        <taxon>Pirellulaceae</taxon>
        <taxon>Mariniblastus</taxon>
    </lineage>
</organism>
<accession>A0A5B9PGU3</accession>
<gene>
    <name evidence="1" type="ORF">MFFC18_43750</name>
</gene>
<protein>
    <submittedName>
        <fullName evidence="1">Uncharacterized protein</fullName>
    </submittedName>
</protein>
<dbReference type="KEGG" id="mff:MFFC18_43750"/>
<name>A0A5B9PGU3_9BACT</name>
<dbReference type="AlphaFoldDB" id="A0A5B9PGU3"/>
<evidence type="ECO:0000313" key="2">
    <source>
        <dbReference type="Proteomes" id="UP000322214"/>
    </source>
</evidence>